<dbReference type="STRING" id="1498499.EP47_10810"/>
<organism evidence="2 3">
    <name type="scientific">Legionella norrlandica</name>
    <dbReference type="NCBI Taxonomy" id="1498499"/>
    <lineage>
        <taxon>Bacteria</taxon>
        <taxon>Pseudomonadati</taxon>
        <taxon>Pseudomonadota</taxon>
        <taxon>Gammaproteobacteria</taxon>
        <taxon>Legionellales</taxon>
        <taxon>Legionellaceae</taxon>
        <taxon>Legionella</taxon>
    </lineage>
</organism>
<gene>
    <name evidence="2" type="ORF">EP47_10810</name>
</gene>
<evidence type="ECO:0008006" key="4">
    <source>
        <dbReference type="Google" id="ProtNLM"/>
    </source>
</evidence>
<dbReference type="AlphaFoldDB" id="A0A0A2T7E9"/>
<dbReference type="EMBL" id="JNCF01000019">
    <property type="protein sequence ID" value="KGP63343.1"/>
    <property type="molecule type" value="Genomic_DNA"/>
</dbReference>
<dbReference type="InterPro" id="IPR036047">
    <property type="entry name" value="F-box-like_dom_sf"/>
</dbReference>
<protein>
    <recommendedName>
        <fullName evidence="4">F-box domain-containing protein</fullName>
    </recommendedName>
</protein>
<feature type="region of interest" description="Disordered" evidence="1">
    <location>
        <begin position="1"/>
        <end position="20"/>
    </location>
</feature>
<accession>A0A0A2T7E9</accession>
<reference evidence="2 3" key="1">
    <citation type="submission" date="2014-05" db="EMBL/GenBank/DDBJ databases">
        <authorList>
            <person name="Rizzardi K."/>
            <person name="Winiecka-Krusnell J."/>
            <person name="Ramliden M."/>
            <person name="Alm E."/>
            <person name="Andersson S."/>
            <person name="Byfors S."/>
        </authorList>
    </citation>
    <scope>NUCLEOTIDE SEQUENCE [LARGE SCALE GENOMIC DNA]</scope>
    <source>
        <strain evidence="2 3">LEGN</strain>
    </source>
</reference>
<dbReference type="SUPFAM" id="SSF81383">
    <property type="entry name" value="F-box domain"/>
    <property type="match status" value="1"/>
</dbReference>
<name>A0A0A2T7E9_9GAMM</name>
<evidence type="ECO:0000313" key="3">
    <source>
        <dbReference type="Proteomes" id="UP000054422"/>
    </source>
</evidence>
<keyword evidence="3" id="KW-1185">Reference proteome</keyword>
<comment type="caution">
    <text evidence="2">The sequence shown here is derived from an EMBL/GenBank/DDBJ whole genome shotgun (WGS) entry which is preliminary data.</text>
</comment>
<evidence type="ECO:0000313" key="2">
    <source>
        <dbReference type="EMBL" id="KGP63343.1"/>
    </source>
</evidence>
<sequence length="360" mass="40720">MKNSGDEVNKEKMAEPGHTIPSQLGNFSVLPRDMLLEISSFLSNKSKAQWSQTSHGFYQFFKNDLEKEAVTELNTHVLLGNEKKALAMIASCPERLCARGTAVDYSGRTFKNVTPFQAALLSHDVTLWKKMEPYFDALPDGQAEKANQFKELFPEGLPKQESYDFSTLIQIITKSSNAETRASLDKPLDITTPLGLGIDAFRKKFTKLAMEETFFNPMHLIKAFKVYDQQYSQWNDNQCRLFLCQVIGYVQRFLPACYAQAVCQGLYLVAGENQPLRRSLIYNNSLLFYPLSYESGLGFDLGLSIECPGNPHISVGWLNSTMLEELCRANTSELLRLEHRVGQSNTDSNAWAPWSWCTIC</sequence>
<evidence type="ECO:0000256" key="1">
    <source>
        <dbReference type="SAM" id="MobiDB-lite"/>
    </source>
</evidence>
<feature type="compositionally biased region" description="Basic and acidic residues" evidence="1">
    <location>
        <begin position="1"/>
        <end position="15"/>
    </location>
</feature>
<proteinExistence type="predicted"/>
<dbReference type="Proteomes" id="UP000054422">
    <property type="component" value="Unassembled WGS sequence"/>
</dbReference>